<feature type="transmembrane region" description="Helical" evidence="1">
    <location>
        <begin position="353"/>
        <end position="374"/>
    </location>
</feature>
<feature type="transmembrane region" description="Helical" evidence="1">
    <location>
        <begin position="426"/>
        <end position="444"/>
    </location>
</feature>
<evidence type="ECO:0000313" key="2">
    <source>
        <dbReference type="EMBL" id="KAG9248401.1"/>
    </source>
</evidence>
<dbReference type="PANTHER" id="PTHR12459:SF19">
    <property type="entry name" value="TRANSMEMBRANE PROTEIN 135 N-TERMINAL DOMAIN-CONTAINING PROTEIN"/>
    <property type="match status" value="1"/>
</dbReference>
<comment type="caution">
    <text evidence="2">The sequence shown here is derived from an EMBL/GenBank/DDBJ whole genome shotgun (WGS) entry which is preliminary data.</text>
</comment>
<dbReference type="InterPro" id="IPR026749">
    <property type="entry name" value="Tmem135"/>
</dbReference>
<dbReference type="Proteomes" id="UP000887226">
    <property type="component" value="Unassembled WGS sequence"/>
</dbReference>
<reference evidence="2" key="1">
    <citation type="journal article" date="2021" name="IMA Fungus">
        <title>Genomic characterization of three marine fungi, including Emericellopsis atlantica sp. nov. with signatures of a generalist lifestyle and marine biomass degradation.</title>
        <authorList>
            <person name="Hagestad O.C."/>
            <person name="Hou L."/>
            <person name="Andersen J.H."/>
            <person name="Hansen E.H."/>
            <person name="Altermark B."/>
            <person name="Li C."/>
            <person name="Kuhnert E."/>
            <person name="Cox R.J."/>
            <person name="Crous P.W."/>
            <person name="Spatafora J.W."/>
            <person name="Lail K."/>
            <person name="Amirebrahimi M."/>
            <person name="Lipzen A."/>
            <person name="Pangilinan J."/>
            <person name="Andreopoulos W."/>
            <person name="Hayes R.D."/>
            <person name="Ng V."/>
            <person name="Grigoriev I.V."/>
            <person name="Jackson S.A."/>
            <person name="Sutton T.D.S."/>
            <person name="Dobson A.D.W."/>
            <person name="Rama T."/>
        </authorList>
    </citation>
    <scope>NUCLEOTIDE SEQUENCE</scope>
    <source>
        <strain evidence="2">TRa3180A</strain>
    </source>
</reference>
<proteinExistence type="predicted"/>
<evidence type="ECO:0000313" key="3">
    <source>
        <dbReference type="Proteomes" id="UP000887226"/>
    </source>
</evidence>
<evidence type="ECO:0008006" key="4">
    <source>
        <dbReference type="Google" id="ProtNLM"/>
    </source>
</evidence>
<organism evidence="2 3">
    <name type="scientific">Calycina marina</name>
    <dbReference type="NCBI Taxonomy" id="1763456"/>
    <lineage>
        <taxon>Eukaryota</taxon>
        <taxon>Fungi</taxon>
        <taxon>Dikarya</taxon>
        <taxon>Ascomycota</taxon>
        <taxon>Pezizomycotina</taxon>
        <taxon>Leotiomycetes</taxon>
        <taxon>Helotiales</taxon>
        <taxon>Pezizellaceae</taxon>
        <taxon>Calycina</taxon>
    </lineage>
</organism>
<name>A0A9P8CKB7_9HELO</name>
<keyword evidence="1" id="KW-0472">Membrane</keyword>
<keyword evidence="1" id="KW-1133">Transmembrane helix</keyword>
<feature type="transmembrane region" description="Helical" evidence="1">
    <location>
        <begin position="395"/>
        <end position="420"/>
    </location>
</feature>
<protein>
    <recommendedName>
        <fullName evidence="4">Transmembrane protein 135 N-terminal domain-containing protein</fullName>
    </recommendedName>
</protein>
<dbReference type="OrthoDB" id="291792at2759"/>
<dbReference type="EMBL" id="MU253750">
    <property type="protein sequence ID" value="KAG9248401.1"/>
    <property type="molecule type" value="Genomic_DNA"/>
</dbReference>
<accession>A0A9P8CKB7</accession>
<evidence type="ECO:0000256" key="1">
    <source>
        <dbReference type="SAM" id="Phobius"/>
    </source>
</evidence>
<keyword evidence="1" id="KW-0812">Transmembrane</keyword>
<gene>
    <name evidence="2" type="ORF">BJ878DRAFT_46334</name>
</gene>
<dbReference type="AlphaFoldDB" id="A0A9P8CKB7"/>
<sequence length="537" mass="60844">MSPSPPPGRVSARLTTDPILKNALRYTISASEYESLHRYILSRSNVLKRNSPTVAKVEKIFDEKTPTGERYNDYNASAIRASARVFVASAAALKLWGIVGERFLGKEKGTKTPLWRHPNFRLSLSLSSILLLHRILFRFFTRLRAYLLADEAKPFRRRNKKISRTLTSNLAPAIGASLAGFMLAVYPTDQLRVTIAIYTLSRAAEFAYNHAEDEGWIWGKKERPWWWGSWLLYPVTCGQLLHAFVFDKDCFPAPFGAFILKNSPQYRHSRPTDYPANLQWPSAYEVTDKLGEMAKLHYPRFISPVLFPNSQTLPSTLNSISPITSSAHPLITSLTCATLHPSDPSCLRTYITYWIRTFPSLAKFFTAIFLLFSLPKYRSFYQDPINMLNKLAGRILGYSAFVSGSIGTSWAMICFFQQYIPKSFLATQRFFLGGAIGGLWAWIVRGEARGEFMYSARASIDSLWKVGRKRGWWRSVRGGDVGLFVASLMVINVIYERDARAVHSEVIRKGIGELRGEGLRDVVMEEKKRINEDSAAA</sequence>
<dbReference type="PANTHER" id="PTHR12459">
    <property type="entry name" value="TRANSMEMBRANE PROTEIN 135-RELATED"/>
    <property type="match status" value="1"/>
</dbReference>
<keyword evidence="3" id="KW-1185">Reference proteome</keyword>